<keyword evidence="1" id="KW-1133">Transmembrane helix</keyword>
<dbReference type="InterPro" id="IPR011642">
    <property type="entry name" value="Gate_dom"/>
</dbReference>
<dbReference type="EMBL" id="VDUW01000002">
    <property type="protein sequence ID" value="TXL66591.1"/>
    <property type="molecule type" value="Genomic_DNA"/>
</dbReference>
<feature type="transmembrane region" description="Helical" evidence="1">
    <location>
        <begin position="86"/>
        <end position="110"/>
    </location>
</feature>
<dbReference type="Proteomes" id="UP000321574">
    <property type="component" value="Unassembled WGS sequence"/>
</dbReference>
<keyword evidence="1" id="KW-0472">Membrane</keyword>
<sequence>MKKYTTADHLRFIIPSLLGVLLFMTPIKTDDGFSIVIALLASKVQDLLKDELSLIMMIIIILTAIITILAKLIGSNRLKESSFFYKLFYVSPFWTLTRILAAVFAIMVYFKLGSEAIYGENTGQLLLGDLLHVLFSVFLFAGLFLPLLTNFGLLELVGTWMTKIMRPLFKLPGRSAIDALASWIGDGTIGVLLTSKQYEGGFYTKREAAVVGTTFSIVSITFTLVIIDYVNLGHMFVSFYLTVLLAGFVAAIIMPRIPPLSRKENTYVKKSIKPVDESIPSEYNAFSYGYKNAIERAKKEKGIKHFFKEGIQNVLDMWMGVAPIVMAFGLIAVMIAEYTPFFQWLGMPFIPLLELMQVPEAAKASETLLIGFADMFLPAVLGASIEAEMTRFIIAALSVTQLIYMSEVGGLLLGSKIPVSFKDLFIIFILRTIITLPVIVLVAHILF</sequence>
<feature type="transmembrane region" description="Helical" evidence="1">
    <location>
        <begin position="233"/>
        <end position="253"/>
    </location>
</feature>
<keyword evidence="4" id="KW-1185">Reference proteome</keyword>
<dbReference type="OrthoDB" id="1633380at2"/>
<feature type="transmembrane region" description="Helical" evidence="1">
    <location>
        <begin position="208"/>
        <end position="227"/>
    </location>
</feature>
<proteinExistence type="predicted"/>
<evidence type="ECO:0000259" key="2">
    <source>
        <dbReference type="Pfam" id="PF07670"/>
    </source>
</evidence>
<keyword evidence="1" id="KW-0812">Transmembrane</keyword>
<dbReference type="AlphaFoldDB" id="A0A5C8NZN5"/>
<feature type="transmembrane region" description="Helical" evidence="1">
    <location>
        <begin position="52"/>
        <end position="74"/>
    </location>
</feature>
<name>A0A5C8NZN5_9BACI</name>
<evidence type="ECO:0000256" key="1">
    <source>
        <dbReference type="SAM" id="Phobius"/>
    </source>
</evidence>
<feature type="transmembrane region" description="Helical" evidence="1">
    <location>
        <begin position="130"/>
        <end position="157"/>
    </location>
</feature>
<comment type="caution">
    <text evidence="3">The sequence shown here is derived from an EMBL/GenBank/DDBJ whole genome shotgun (WGS) entry which is preliminary data.</text>
</comment>
<protein>
    <submittedName>
        <fullName evidence="3">YjiH family protein</fullName>
    </submittedName>
</protein>
<feature type="transmembrane region" description="Helical" evidence="1">
    <location>
        <begin position="314"/>
        <end position="335"/>
    </location>
</feature>
<accession>A0A5C8NZN5</accession>
<dbReference type="Pfam" id="PF07670">
    <property type="entry name" value="Gate"/>
    <property type="match status" value="1"/>
</dbReference>
<reference evidence="3 4" key="1">
    <citation type="submission" date="2019-06" db="EMBL/GenBank/DDBJ databases">
        <title>Cerasibacillus sp. nov., isolated from maize field.</title>
        <authorList>
            <person name="Lin S.-Y."/>
            <person name="Tsai C.-F."/>
            <person name="Young C.-C."/>
        </authorList>
    </citation>
    <scope>NUCLEOTIDE SEQUENCE [LARGE SCALE GENOMIC DNA]</scope>
    <source>
        <strain evidence="3 4">CC-CFT480</strain>
    </source>
</reference>
<evidence type="ECO:0000313" key="4">
    <source>
        <dbReference type="Proteomes" id="UP000321574"/>
    </source>
</evidence>
<feature type="transmembrane region" description="Helical" evidence="1">
    <location>
        <begin position="12"/>
        <end position="40"/>
    </location>
</feature>
<feature type="transmembrane region" description="Helical" evidence="1">
    <location>
        <begin position="368"/>
        <end position="385"/>
    </location>
</feature>
<feature type="domain" description="Nucleoside transporter/FeoB GTPase Gate" evidence="2">
    <location>
        <begin position="133"/>
        <end position="229"/>
    </location>
</feature>
<feature type="transmembrane region" description="Helical" evidence="1">
    <location>
        <begin position="425"/>
        <end position="446"/>
    </location>
</feature>
<feature type="transmembrane region" description="Helical" evidence="1">
    <location>
        <begin position="391"/>
        <end position="413"/>
    </location>
</feature>
<dbReference type="RefSeq" id="WP_147665991.1">
    <property type="nucleotide sequence ID" value="NZ_VDUW01000002.1"/>
</dbReference>
<gene>
    <name evidence="3" type="ORF">FHP05_04185</name>
</gene>
<evidence type="ECO:0000313" key="3">
    <source>
        <dbReference type="EMBL" id="TXL66591.1"/>
    </source>
</evidence>
<organism evidence="3 4">
    <name type="scientific">Cerasibacillus terrae</name>
    <dbReference type="NCBI Taxonomy" id="2498845"/>
    <lineage>
        <taxon>Bacteria</taxon>
        <taxon>Bacillati</taxon>
        <taxon>Bacillota</taxon>
        <taxon>Bacilli</taxon>
        <taxon>Bacillales</taxon>
        <taxon>Bacillaceae</taxon>
        <taxon>Cerasibacillus</taxon>
    </lineage>
</organism>